<name>A0ABR1BQC6_NECAM</name>
<accession>A0ABR1BQC6</accession>
<dbReference type="EMBL" id="JAVFWL010000001">
    <property type="protein sequence ID" value="KAK6728614.1"/>
    <property type="molecule type" value="Genomic_DNA"/>
</dbReference>
<dbReference type="PROSITE" id="PS50878">
    <property type="entry name" value="RT_POL"/>
    <property type="match status" value="1"/>
</dbReference>
<proteinExistence type="predicted"/>
<gene>
    <name evidence="2" type="primary">Necator_chrI.g2077</name>
    <name evidence="2" type="ORF">RB195_005951</name>
</gene>
<feature type="domain" description="Reverse transcriptase" evidence="1">
    <location>
        <begin position="1"/>
        <end position="75"/>
    </location>
</feature>
<keyword evidence="3" id="KW-1185">Reference proteome</keyword>
<protein>
    <recommendedName>
        <fullName evidence="1">Reverse transcriptase domain-containing protein</fullName>
    </recommendedName>
</protein>
<comment type="caution">
    <text evidence="2">The sequence shown here is derived from an EMBL/GenBank/DDBJ whole genome shotgun (WGS) entry which is preliminary data.</text>
</comment>
<evidence type="ECO:0000313" key="3">
    <source>
        <dbReference type="Proteomes" id="UP001303046"/>
    </source>
</evidence>
<dbReference type="Proteomes" id="UP001303046">
    <property type="component" value="Unassembled WGS sequence"/>
</dbReference>
<evidence type="ECO:0000259" key="1">
    <source>
        <dbReference type="PROSITE" id="PS50878"/>
    </source>
</evidence>
<sequence>MRQEAVATPYLFNFAIDDIMRRTVEQCPTDVILARSARPSVDLEYANDVVTFASSSAKLQHVVNLVSKLASAYGL</sequence>
<evidence type="ECO:0000313" key="2">
    <source>
        <dbReference type="EMBL" id="KAK6728614.1"/>
    </source>
</evidence>
<organism evidence="2 3">
    <name type="scientific">Necator americanus</name>
    <name type="common">Human hookworm</name>
    <dbReference type="NCBI Taxonomy" id="51031"/>
    <lineage>
        <taxon>Eukaryota</taxon>
        <taxon>Metazoa</taxon>
        <taxon>Ecdysozoa</taxon>
        <taxon>Nematoda</taxon>
        <taxon>Chromadorea</taxon>
        <taxon>Rhabditida</taxon>
        <taxon>Rhabditina</taxon>
        <taxon>Rhabditomorpha</taxon>
        <taxon>Strongyloidea</taxon>
        <taxon>Ancylostomatidae</taxon>
        <taxon>Bunostominae</taxon>
        <taxon>Necator</taxon>
    </lineage>
</organism>
<dbReference type="InterPro" id="IPR000477">
    <property type="entry name" value="RT_dom"/>
</dbReference>
<reference evidence="2 3" key="1">
    <citation type="submission" date="2023-08" db="EMBL/GenBank/DDBJ databases">
        <title>A Necator americanus chromosomal reference genome.</title>
        <authorList>
            <person name="Ilik V."/>
            <person name="Petrzelkova K.J."/>
            <person name="Pardy F."/>
            <person name="Fuh T."/>
            <person name="Niatou-Singa F.S."/>
            <person name="Gouil Q."/>
            <person name="Baker L."/>
            <person name="Ritchie M.E."/>
            <person name="Jex A.R."/>
            <person name="Gazzola D."/>
            <person name="Li H."/>
            <person name="Toshio Fujiwara R."/>
            <person name="Zhan B."/>
            <person name="Aroian R.V."/>
            <person name="Pafco B."/>
            <person name="Schwarz E.M."/>
        </authorList>
    </citation>
    <scope>NUCLEOTIDE SEQUENCE [LARGE SCALE GENOMIC DNA]</scope>
    <source>
        <strain evidence="2 3">Aroian</strain>
        <tissue evidence="2">Whole animal</tissue>
    </source>
</reference>